<evidence type="ECO:0000313" key="3">
    <source>
        <dbReference type="EMBL" id="KAG6527814.1"/>
    </source>
</evidence>
<keyword evidence="2" id="KW-0812">Transmembrane</keyword>
<sequence length="237" mass="26738">MNAWLFVHSEGIPEDIKPYRTFQWECKLEKNDFTDAVFEGKFLALGEFKSLETMLSRAEIYAKILGAIKKPSISLISPPLEMSSSSSRPMPRSSKSKVLLRNSNPVSICSMIILPFWIWMMKYRTPLFTRAITVAGSVPEAELSKAQSALSANIGALEAYKAGEQERLRVSREEYLRSQGFDTQVGDCFVTSIAYGVAGALRQLYEQEYLSVAPSEDFLDHGRILREIPDEVFAEFK</sequence>
<keyword evidence="2" id="KW-1133">Transmembrane helix</keyword>
<evidence type="ECO:0000256" key="1">
    <source>
        <dbReference type="ARBA" id="ARBA00008889"/>
    </source>
</evidence>
<name>A0A8J5HGD2_ZINOF</name>
<gene>
    <name evidence="3" type="ORF">ZIOFF_009944</name>
</gene>
<dbReference type="SUPFAM" id="SSF160369">
    <property type="entry name" value="Ribosomal protein L10-like"/>
    <property type="match status" value="1"/>
</dbReference>
<comment type="caution">
    <text evidence="3">The sequence shown here is derived from an EMBL/GenBank/DDBJ whole genome shotgun (WGS) entry which is preliminary data.</text>
</comment>
<accession>A0A8J5HGD2</accession>
<feature type="transmembrane region" description="Helical" evidence="2">
    <location>
        <begin position="98"/>
        <end position="120"/>
    </location>
</feature>
<protein>
    <submittedName>
        <fullName evidence="3">Uncharacterized protein</fullName>
    </submittedName>
</protein>
<keyword evidence="2" id="KW-0472">Membrane</keyword>
<dbReference type="InterPro" id="IPR043141">
    <property type="entry name" value="Ribosomal_uL10-like_sf"/>
</dbReference>
<proteinExistence type="inferred from homology"/>
<comment type="similarity">
    <text evidence="1">Belongs to the universal ribosomal protein uL10 family.</text>
</comment>
<dbReference type="Proteomes" id="UP000734854">
    <property type="component" value="Unassembled WGS sequence"/>
</dbReference>
<dbReference type="AlphaFoldDB" id="A0A8J5HGD2"/>
<keyword evidence="4" id="KW-1185">Reference proteome</keyword>
<evidence type="ECO:0000256" key="2">
    <source>
        <dbReference type="SAM" id="Phobius"/>
    </source>
</evidence>
<reference evidence="3 4" key="1">
    <citation type="submission" date="2020-08" db="EMBL/GenBank/DDBJ databases">
        <title>Plant Genome Project.</title>
        <authorList>
            <person name="Zhang R.-G."/>
        </authorList>
    </citation>
    <scope>NUCLEOTIDE SEQUENCE [LARGE SCALE GENOMIC DNA]</scope>
    <source>
        <tissue evidence="3">Rhizome</tissue>
    </source>
</reference>
<organism evidence="3 4">
    <name type="scientific">Zingiber officinale</name>
    <name type="common">Ginger</name>
    <name type="synonym">Amomum zingiber</name>
    <dbReference type="NCBI Taxonomy" id="94328"/>
    <lineage>
        <taxon>Eukaryota</taxon>
        <taxon>Viridiplantae</taxon>
        <taxon>Streptophyta</taxon>
        <taxon>Embryophyta</taxon>
        <taxon>Tracheophyta</taxon>
        <taxon>Spermatophyta</taxon>
        <taxon>Magnoliopsida</taxon>
        <taxon>Liliopsida</taxon>
        <taxon>Zingiberales</taxon>
        <taxon>Zingiberaceae</taxon>
        <taxon>Zingiber</taxon>
    </lineage>
</organism>
<dbReference type="EMBL" id="JACMSC010000003">
    <property type="protein sequence ID" value="KAG6527814.1"/>
    <property type="molecule type" value="Genomic_DNA"/>
</dbReference>
<evidence type="ECO:0000313" key="4">
    <source>
        <dbReference type="Proteomes" id="UP000734854"/>
    </source>
</evidence>